<gene>
    <name evidence="5" type="ORF">STA1M1_28850</name>
</gene>
<dbReference type="NCBIfam" id="NF004127">
    <property type="entry name" value="PRK05617.1"/>
    <property type="match status" value="1"/>
</dbReference>
<dbReference type="EMBL" id="BROH01000009">
    <property type="protein sequence ID" value="GKY89016.1"/>
    <property type="molecule type" value="Genomic_DNA"/>
</dbReference>
<dbReference type="EC" id="3.1.2.4" evidence="2"/>
<dbReference type="PANTHER" id="PTHR43176">
    <property type="entry name" value="3-HYDROXYISOBUTYRYL-COA HYDROLASE-RELATED"/>
    <property type="match status" value="1"/>
</dbReference>
<dbReference type="Pfam" id="PF16113">
    <property type="entry name" value="ECH_2"/>
    <property type="match status" value="1"/>
</dbReference>
<dbReference type="CDD" id="cd06558">
    <property type="entry name" value="crotonase-like"/>
    <property type="match status" value="1"/>
</dbReference>
<comment type="caution">
    <text evidence="5">The sequence shown here is derived from an EMBL/GenBank/DDBJ whole genome shotgun (WGS) entry which is preliminary data.</text>
</comment>
<dbReference type="InterPro" id="IPR032259">
    <property type="entry name" value="HIBYL-CoA-H"/>
</dbReference>
<sequence>MAELITFRAGKAGRITLTRPQALNALSYEMCREVARALDEWRDDPEIALVVIDATGDRAFCAGGDIQEMYETGRQGDFDYGRRFWADEYRMNAAIAEYPKPVVTLLHGYTMGGGVGLGCHASHRIVCETSQIAMPEVAIGLVPDVGGTHLLARAPGRIGEYLASTAARMGPGDAIHAGFADLYVPREFWLDLTLRLESTGDLSILDAMAEAPPPGPVAAAQGEIDHLFAGSPGEIATALAADGSDFAQAAFAALRRASPLAVACGLANIRARRTDGGGIRPALRAEYRFTFRASEKSDFLEGIRAAIIDKDKAPRWQHAGLDEVTGAEVAAMLADLGPDELRF</sequence>
<keyword evidence="3" id="KW-0378">Hydrolase</keyword>
<evidence type="ECO:0000256" key="2">
    <source>
        <dbReference type="ARBA" id="ARBA00011915"/>
    </source>
</evidence>
<feature type="domain" description="Enoyl-CoA hydratase/isomerase" evidence="4">
    <location>
        <begin position="13"/>
        <end position="332"/>
    </location>
</feature>
<dbReference type="Proteomes" id="UP001144205">
    <property type="component" value="Unassembled WGS sequence"/>
</dbReference>
<evidence type="ECO:0000259" key="4">
    <source>
        <dbReference type="Pfam" id="PF16113"/>
    </source>
</evidence>
<name>A0ABQ5LXB0_9RHOB</name>
<evidence type="ECO:0000313" key="6">
    <source>
        <dbReference type="Proteomes" id="UP001144205"/>
    </source>
</evidence>
<dbReference type="InterPro" id="IPR045004">
    <property type="entry name" value="ECH_dom"/>
</dbReference>
<proteinExistence type="predicted"/>
<keyword evidence="6" id="KW-1185">Reference proteome</keyword>
<dbReference type="RefSeq" id="WP_281843055.1">
    <property type="nucleotide sequence ID" value="NZ_BROH01000009.1"/>
</dbReference>
<evidence type="ECO:0000256" key="1">
    <source>
        <dbReference type="ARBA" id="ARBA00001709"/>
    </source>
</evidence>
<reference evidence="5" key="1">
    <citation type="journal article" date="2023" name="Int. J. Syst. Evol. Microbiol.">
        <title>Sinisalibacter aestuarii sp. nov., isolated from estuarine sediment of the Arakawa River.</title>
        <authorList>
            <person name="Arafat S.T."/>
            <person name="Hirano S."/>
            <person name="Sato A."/>
            <person name="Takeuchi K."/>
            <person name="Yasuda T."/>
            <person name="Terahara T."/>
            <person name="Hamada M."/>
            <person name="Kobayashi T."/>
        </authorList>
    </citation>
    <scope>NUCLEOTIDE SEQUENCE</scope>
    <source>
        <strain evidence="5">B-399</strain>
    </source>
</reference>
<dbReference type="PANTHER" id="PTHR43176:SF3">
    <property type="entry name" value="3-HYDROXYISOBUTYRYL-COA HYDROLASE, MITOCHONDRIAL"/>
    <property type="match status" value="1"/>
</dbReference>
<protein>
    <recommendedName>
        <fullName evidence="2">3-hydroxyisobutyryl-CoA hydrolase</fullName>
        <ecNumber evidence="2">3.1.2.4</ecNumber>
    </recommendedName>
</protein>
<accession>A0ABQ5LXB0</accession>
<comment type="catalytic activity">
    <reaction evidence="1">
        <text>3-hydroxy-2-methylpropanoyl-CoA + H2O = 3-hydroxy-2-methylpropanoate + CoA + H(+)</text>
        <dbReference type="Rhea" id="RHEA:20888"/>
        <dbReference type="ChEBI" id="CHEBI:11805"/>
        <dbReference type="ChEBI" id="CHEBI:15377"/>
        <dbReference type="ChEBI" id="CHEBI:15378"/>
        <dbReference type="ChEBI" id="CHEBI:57287"/>
        <dbReference type="ChEBI" id="CHEBI:57340"/>
        <dbReference type="EC" id="3.1.2.4"/>
    </reaction>
</comment>
<dbReference type="SUPFAM" id="SSF52096">
    <property type="entry name" value="ClpP/crotonase"/>
    <property type="match status" value="1"/>
</dbReference>
<dbReference type="InterPro" id="IPR029045">
    <property type="entry name" value="ClpP/crotonase-like_dom_sf"/>
</dbReference>
<evidence type="ECO:0000256" key="3">
    <source>
        <dbReference type="ARBA" id="ARBA00022801"/>
    </source>
</evidence>
<evidence type="ECO:0000313" key="5">
    <source>
        <dbReference type="EMBL" id="GKY89016.1"/>
    </source>
</evidence>
<organism evidence="5 6">
    <name type="scientific">Sinisalibacter aestuarii</name>
    <dbReference type="NCBI Taxonomy" id="2949426"/>
    <lineage>
        <taxon>Bacteria</taxon>
        <taxon>Pseudomonadati</taxon>
        <taxon>Pseudomonadota</taxon>
        <taxon>Alphaproteobacteria</taxon>
        <taxon>Rhodobacterales</taxon>
        <taxon>Roseobacteraceae</taxon>
        <taxon>Sinisalibacter</taxon>
    </lineage>
</organism>
<dbReference type="Gene3D" id="3.90.226.10">
    <property type="entry name" value="2-enoyl-CoA Hydratase, Chain A, domain 1"/>
    <property type="match status" value="1"/>
</dbReference>